<name>A0A9X3DRR2_9GAMM</name>
<dbReference type="PANTHER" id="PTHR46796">
    <property type="entry name" value="HTH-TYPE TRANSCRIPTIONAL ACTIVATOR RHAS-RELATED"/>
    <property type="match status" value="1"/>
</dbReference>
<dbReference type="PRINTS" id="PR00032">
    <property type="entry name" value="HTHARAC"/>
</dbReference>
<evidence type="ECO:0000256" key="2">
    <source>
        <dbReference type="ARBA" id="ARBA00023125"/>
    </source>
</evidence>
<dbReference type="GO" id="GO:0003700">
    <property type="term" value="F:DNA-binding transcription factor activity"/>
    <property type="evidence" value="ECO:0007669"/>
    <property type="project" value="InterPro"/>
</dbReference>
<dbReference type="InterPro" id="IPR020449">
    <property type="entry name" value="Tscrpt_reg_AraC-type_HTH"/>
</dbReference>
<dbReference type="EMBL" id="JAPKMY010000002">
    <property type="protein sequence ID" value="MCX5466985.1"/>
    <property type="molecule type" value="Genomic_DNA"/>
</dbReference>
<dbReference type="Pfam" id="PF02311">
    <property type="entry name" value="AraC_binding"/>
    <property type="match status" value="1"/>
</dbReference>
<dbReference type="PANTHER" id="PTHR46796:SF2">
    <property type="entry name" value="TRANSCRIPTIONAL REGULATORY PROTEIN"/>
    <property type="match status" value="1"/>
</dbReference>
<evidence type="ECO:0000256" key="1">
    <source>
        <dbReference type="ARBA" id="ARBA00023015"/>
    </source>
</evidence>
<evidence type="ECO:0000313" key="6">
    <source>
        <dbReference type="EMBL" id="MCX5466985.1"/>
    </source>
</evidence>
<keyword evidence="7" id="KW-1185">Reference proteome</keyword>
<dbReference type="InterPro" id="IPR018060">
    <property type="entry name" value="HTH_AraC"/>
</dbReference>
<evidence type="ECO:0000313" key="7">
    <source>
        <dbReference type="Proteomes" id="UP001146019"/>
    </source>
</evidence>
<dbReference type="InterPro" id="IPR018062">
    <property type="entry name" value="HTH_AraC-typ_CS"/>
</dbReference>
<dbReference type="SUPFAM" id="SSF51215">
    <property type="entry name" value="Regulatory protein AraC"/>
    <property type="match status" value="1"/>
</dbReference>
<dbReference type="InterPro" id="IPR037923">
    <property type="entry name" value="HTH-like"/>
</dbReference>
<gene>
    <name evidence="6" type="ORF">OSH00_04425</name>
</gene>
<comment type="caution">
    <text evidence="6">The sequence shown here is derived from an EMBL/GenBank/DDBJ whole genome shotgun (WGS) entry which is preliminary data.</text>
</comment>
<keyword evidence="3" id="KW-0010">Activator</keyword>
<dbReference type="SUPFAM" id="SSF46689">
    <property type="entry name" value="Homeodomain-like"/>
    <property type="match status" value="2"/>
</dbReference>
<dbReference type="PROSITE" id="PS00041">
    <property type="entry name" value="HTH_ARAC_FAMILY_1"/>
    <property type="match status" value="1"/>
</dbReference>
<dbReference type="InterPro" id="IPR050204">
    <property type="entry name" value="AraC_XylS_family_regulators"/>
</dbReference>
<proteinExistence type="predicted"/>
<sequence length="289" mass="33453">MYLKSTVEFWSDPRMPYVETRRACQSRVCYKSHSHPTFSIGAVDCGISRFSSYFAQDEQIQTGSLVVIPAEIEHSCNPLENEAWSYQMMHLDAYWVAQLFSELVEDIEQLCPRHIPLLKPQIIHHPEAYQSFTQLNQVLFDPSTAIFLKQQRIVEVLSEILLSHFELNLLKQSEYFQKYLTRVIAYIETSQHMLSLEQLSQTVGISRYAIIRLFKNNFGLTPHAYQLNQKINTARSLLKSGETIVQIAHALGFNDQSHFHHVFKAHTGITPKQFQAQFPSSSLRNFLQD</sequence>
<dbReference type="InterPro" id="IPR009057">
    <property type="entry name" value="Homeodomain-like_sf"/>
</dbReference>
<dbReference type="RefSeq" id="WP_266129841.1">
    <property type="nucleotide sequence ID" value="NZ_JAPKMY010000002.1"/>
</dbReference>
<dbReference type="SMART" id="SM00342">
    <property type="entry name" value="HTH_ARAC"/>
    <property type="match status" value="1"/>
</dbReference>
<organism evidence="6 7">
    <name type="scientific">Acinetobacter nematophilus</name>
    <dbReference type="NCBI Taxonomy" id="2994642"/>
    <lineage>
        <taxon>Bacteria</taxon>
        <taxon>Pseudomonadati</taxon>
        <taxon>Pseudomonadota</taxon>
        <taxon>Gammaproteobacteria</taxon>
        <taxon>Moraxellales</taxon>
        <taxon>Moraxellaceae</taxon>
        <taxon>Acinetobacter</taxon>
    </lineage>
</organism>
<keyword evidence="4" id="KW-0804">Transcription</keyword>
<protein>
    <submittedName>
        <fullName evidence="6">AraC family transcriptional regulator</fullName>
    </submittedName>
</protein>
<dbReference type="GO" id="GO:0043565">
    <property type="term" value="F:sequence-specific DNA binding"/>
    <property type="evidence" value="ECO:0007669"/>
    <property type="project" value="InterPro"/>
</dbReference>
<dbReference type="Pfam" id="PF12833">
    <property type="entry name" value="HTH_18"/>
    <property type="match status" value="1"/>
</dbReference>
<evidence type="ECO:0000259" key="5">
    <source>
        <dbReference type="PROSITE" id="PS01124"/>
    </source>
</evidence>
<dbReference type="Proteomes" id="UP001146019">
    <property type="component" value="Unassembled WGS sequence"/>
</dbReference>
<keyword evidence="2" id="KW-0238">DNA-binding</keyword>
<dbReference type="Gene3D" id="1.10.10.60">
    <property type="entry name" value="Homeodomain-like"/>
    <property type="match status" value="2"/>
</dbReference>
<dbReference type="PROSITE" id="PS01124">
    <property type="entry name" value="HTH_ARAC_FAMILY_2"/>
    <property type="match status" value="1"/>
</dbReference>
<keyword evidence="1" id="KW-0805">Transcription regulation</keyword>
<reference evidence="6" key="1">
    <citation type="submission" date="2022-11" db="EMBL/GenBank/DDBJ databases">
        <title>Biodiversity and phylogenetic relationships of bacteria.</title>
        <authorList>
            <person name="Machado R.A.R."/>
            <person name="Bhat A."/>
            <person name="Loulou A."/>
            <person name="Kallel S."/>
        </authorList>
    </citation>
    <scope>NUCLEOTIDE SEQUENCE</scope>
    <source>
        <strain evidence="6">A-IN1</strain>
    </source>
</reference>
<dbReference type="AlphaFoldDB" id="A0A9X3DRR2"/>
<evidence type="ECO:0000256" key="3">
    <source>
        <dbReference type="ARBA" id="ARBA00023159"/>
    </source>
</evidence>
<feature type="domain" description="HTH araC/xylS-type" evidence="5">
    <location>
        <begin position="181"/>
        <end position="277"/>
    </location>
</feature>
<evidence type="ECO:0000256" key="4">
    <source>
        <dbReference type="ARBA" id="ARBA00023163"/>
    </source>
</evidence>
<accession>A0A9X3DRR2</accession>
<dbReference type="InterPro" id="IPR003313">
    <property type="entry name" value="AraC-bd"/>
</dbReference>